<keyword evidence="1" id="KW-1015">Disulfide bond</keyword>
<dbReference type="InterPro" id="IPR024079">
    <property type="entry name" value="MetalloPept_cat_dom_sf"/>
</dbReference>
<dbReference type="InterPro" id="IPR001506">
    <property type="entry name" value="Peptidase_M12A"/>
</dbReference>
<feature type="binding site" evidence="2">
    <location>
        <position position="49"/>
    </location>
    <ligand>
        <name>Zn(2+)</name>
        <dbReference type="ChEBI" id="CHEBI:29105"/>
        <note>catalytic</note>
    </ligand>
</feature>
<feature type="binding site" evidence="2">
    <location>
        <position position="39"/>
    </location>
    <ligand>
        <name>Zn(2+)</name>
        <dbReference type="ChEBI" id="CHEBI:29105"/>
        <note>catalytic</note>
    </ligand>
</feature>
<comment type="caution">
    <text evidence="2">Lacks conserved residue(s) required for the propagation of feature annotation.</text>
</comment>
<dbReference type="Gene3D" id="3.40.390.10">
    <property type="entry name" value="Collagenase (Catalytic Domain)"/>
    <property type="match status" value="1"/>
</dbReference>
<feature type="active site" evidence="2">
    <location>
        <position position="40"/>
    </location>
</feature>
<keyword evidence="6" id="KW-1185">Reference proteome</keyword>
<accession>A0A2G9TCZ2</accession>
<comment type="cofactor">
    <cofactor evidence="2 3">
        <name>Zn(2+)</name>
        <dbReference type="ChEBI" id="CHEBI:29105"/>
    </cofactor>
    <text evidence="2 3">Binds 1 zinc ion per subunit.</text>
</comment>
<protein>
    <recommendedName>
        <fullName evidence="3">Metalloendopeptidase</fullName>
        <ecNumber evidence="3">3.4.24.-</ecNumber>
    </recommendedName>
</protein>
<evidence type="ECO:0000259" key="4">
    <source>
        <dbReference type="PROSITE" id="PS51864"/>
    </source>
</evidence>
<dbReference type="CDD" id="cd04280">
    <property type="entry name" value="ZnMc_astacin_like"/>
    <property type="match status" value="1"/>
</dbReference>
<evidence type="ECO:0000256" key="1">
    <source>
        <dbReference type="ARBA" id="ARBA00023157"/>
    </source>
</evidence>
<organism evidence="5 6">
    <name type="scientific">Teladorsagia circumcincta</name>
    <name type="common">Brown stomach worm</name>
    <name type="synonym">Ostertagia circumcincta</name>
    <dbReference type="NCBI Taxonomy" id="45464"/>
    <lineage>
        <taxon>Eukaryota</taxon>
        <taxon>Metazoa</taxon>
        <taxon>Ecdysozoa</taxon>
        <taxon>Nematoda</taxon>
        <taxon>Chromadorea</taxon>
        <taxon>Rhabditida</taxon>
        <taxon>Rhabditina</taxon>
        <taxon>Rhabditomorpha</taxon>
        <taxon>Strongyloidea</taxon>
        <taxon>Trichostrongylidae</taxon>
        <taxon>Teladorsagia</taxon>
    </lineage>
</organism>
<keyword evidence="2 3" id="KW-0378">Hydrolase</keyword>
<dbReference type="GO" id="GO:0006508">
    <property type="term" value="P:proteolysis"/>
    <property type="evidence" value="ECO:0007669"/>
    <property type="project" value="UniProtKB-KW"/>
</dbReference>
<gene>
    <name evidence="5" type="ORF">TELCIR_23364</name>
</gene>
<dbReference type="PANTHER" id="PTHR10127:SF793">
    <property type="entry name" value="ZINC METALLOPROTEINASE NAS-31"/>
    <property type="match status" value="1"/>
</dbReference>
<dbReference type="OrthoDB" id="5852342at2759"/>
<proteinExistence type="predicted"/>
<dbReference type="PANTHER" id="PTHR10127">
    <property type="entry name" value="DISCOIDIN, CUB, EGF, LAMININ , AND ZINC METALLOPROTEASE DOMAIN CONTAINING"/>
    <property type="match status" value="1"/>
</dbReference>
<dbReference type="InterPro" id="IPR006026">
    <property type="entry name" value="Peptidase_Metallo"/>
</dbReference>
<keyword evidence="2 3" id="KW-0645">Protease</keyword>
<dbReference type="GO" id="GO:0004222">
    <property type="term" value="F:metalloendopeptidase activity"/>
    <property type="evidence" value="ECO:0007669"/>
    <property type="project" value="UniProtKB-UniRule"/>
</dbReference>
<dbReference type="PROSITE" id="PS51864">
    <property type="entry name" value="ASTACIN"/>
    <property type="match status" value="1"/>
</dbReference>
<dbReference type="EC" id="3.4.24.-" evidence="3"/>
<sequence length="143" mass="15847">EDRVIVQAKGGCWSSLGKAGGQQQISLGEGCETIGVAAHEIGHTLGFYHTMSRHDRDDYVTLNLRNIQPPFLSQFTRQTTHTNQNFGHAYDYGSLMHYGGSSAAIDHRQPTMVPFGINYQETLGSPFVSFIDISMMNDLYGCK</sequence>
<evidence type="ECO:0000313" key="6">
    <source>
        <dbReference type="Proteomes" id="UP000230423"/>
    </source>
</evidence>
<dbReference type="AlphaFoldDB" id="A0A2G9TCZ2"/>
<evidence type="ECO:0000313" key="5">
    <source>
        <dbReference type="EMBL" id="PIO55250.1"/>
    </source>
</evidence>
<name>A0A2G9TCZ2_TELCI</name>
<feature type="binding site" evidence="2">
    <location>
        <position position="43"/>
    </location>
    <ligand>
        <name>Zn(2+)</name>
        <dbReference type="ChEBI" id="CHEBI:29105"/>
        <note>catalytic</note>
    </ligand>
</feature>
<dbReference type="Pfam" id="PF01400">
    <property type="entry name" value="Astacin"/>
    <property type="match status" value="1"/>
</dbReference>
<evidence type="ECO:0000256" key="2">
    <source>
        <dbReference type="PROSITE-ProRule" id="PRU01211"/>
    </source>
</evidence>
<dbReference type="Proteomes" id="UP000230423">
    <property type="component" value="Unassembled WGS sequence"/>
</dbReference>
<dbReference type="InterPro" id="IPR034035">
    <property type="entry name" value="Astacin-like_dom"/>
</dbReference>
<reference evidence="5 6" key="1">
    <citation type="submission" date="2015-09" db="EMBL/GenBank/DDBJ databases">
        <title>Draft genome of the parasitic nematode Teladorsagia circumcincta isolate WARC Sus (inbred).</title>
        <authorList>
            <person name="Mitreva M."/>
        </authorList>
    </citation>
    <scope>NUCLEOTIDE SEQUENCE [LARGE SCALE GENOMIC DNA]</scope>
    <source>
        <strain evidence="5 6">S</strain>
    </source>
</reference>
<feature type="non-terminal residue" evidence="5">
    <location>
        <position position="1"/>
    </location>
</feature>
<keyword evidence="2 3" id="KW-0482">Metalloprotease</keyword>
<dbReference type="EMBL" id="KZ387599">
    <property type="protein sequence ID" value="PIO55250.1"/>
    <property type="molecule type" value="Genomic_DNA"/>
</dbReference>
<feature type="non-terminal residue" evidence="5">
    <location>
        <position position="143"/>
    </location>
</feature>
<keyword evidence="2 3" id="KW-0479">Metal-binding</keyword>
<evidence type="ECO:0000256" key="3">
    <source>
        <dbReference type="RuleBase" id="RU361183"/>
    </source>
</evidence>
<dbReference type="PRINTS" id="PR00480">
    <property type="entry name" value="ASTACIN"/>
</dbReference>
<dbReference type="SMART" id="SM00235">
    <property type="entry name" value="ZnMc"/>
    <property type="match status" value="1"/>
</dbReference>
<dbReference type="GO" id="GO:0008270">
    <property type="term" value="F:zinc ion binding"/>
    <property type="evidence" value="ECO:0007669"/>
    <property type="project" value="UniProtKB-UniRule"/>
</dbReference>
<keyword evidence="2 3" id="KW-0862">Zinc</keyword>
<dbReference type="SUPFAM" id="SSF55486">
    <property type="entry name" value="Metalloproteases ('zincins'), catalytic domain"/>
    <property type="match status" value="1"/>
</dbReference>
<feature type="domain" description="Peptidase M12A" evidence="4">
    <location>
        <begin position="1"/>
        <end position="143"/>
    </location>
</feature>